<evidence type="ECO:0000256" key="2">
    <source>
        <dbReference type="ARBA" id="ARBA00022679"/>
    </source>
</evidence>
<keyword evidence="2 4" id="KW-0808">Transferase</keyword>
<sequence length="399" mass="42186">MSDTGLIVRIAAKGDGVTADGRHMPLSAPGDRIAEDGALIHGPEHVEPPCRHFPECGGCQLQHVGDDAYARYVSDRVAGALAGQGVAAGTVLPAHVSPPETRRRASLRAMRMGKHVVLGFAEEGSHRIVDMEMCCILHPRLFVLVAPLRGLLGSMIAERSAAHVRMSLTDQGVDLLLEGVTAEGLAAREALTEFARAHGLARLTLDDGYGPQACWEPEPVTVSFGGVAVAFPPYAFLQATADGEAVLADAVRPAVEGVAAFADLFCGLGTFALTLGAGKAVYAAEAGRDLVLALKASAGRSGRKLAADHRDLFRRPLSPDELNRFGAIILDPPRAGAREQAAQLARSKVPVIGYISCNPGSFARDAVTLIEGGYRLESVKPVGQFRWSTHVELAGIFRR</sequence>
<dbReference type="KEGG" id="spph:KFK14_14490"/>
<dbReference type="Gene3D" id="2.40.50.1070">
    <property type="match status" value="1"/>
</dbReference>
<dbReference type="Pfam" id="PF05958">
    <property type="entry name" value="tRNA_U5-meth_tr"/>
    <property type="match status" value="1"/>
</dbReference>
<feature type="binding site" evidence="4">
    <location>
        <position position="265"/>
    </location>
    <ligand>
        <name>S-adenosyl-L-methionine</name>
        <dbReference type="ChEBI" id="CHEBI:59789"/>
    </ligand>
</feature>
<dbReference type="GO" id="GO:0070041">
    <property type="term" value="F:rRNA (uridine-C5-)-methyltransferase activity"/>
    <property type="evidence" value="ECO:0007669"/>
    <property type="project" value="TreeGrafter"/>
</dbReference>
<feature type="binding site" evidence="4">
    <location>
        <position position="238"/>
    </location>
    <ligand>
        <name>S-adenosyl-L-methionine</name>
        <dbReference type="ChEBI" id="CHEBI:59789"/>
    </ligand>
</feature>
<feature type="binding site" evidence="4">
    <location>
        <position position="331"/>
    </location>
    <ligand>
        <name>S-adenosyl-L-methionine</name>
        <dbReference type="ChEBI" id="CHEBI:59789"/>
    </ligand>
</feature>
<evidence type="ECO:0000256" key="3">
    <source>
        <dbReference type="ARBA" id="ARBA00022691"/>
    </source>
</evidence>
<organism evidence="5 6">
    <name type="scientific">Sphingobium phenoxybenzoativorans</name>
    <dbReference type="NCBI Taxonomy" id="1592790"/>
    <lineage>
        <taxon>Bacteria</taxon>
        <taxon>Pseudomonadati</taxon>
        <taxon>Pseudomonadota</taxon>
        <taxon>Alphaproteobacteria</taxon>
        <taxon>Sphingomonadales</taxon>
        <taxon>Sphingomonadaceae</taxon>
        <taxon>Sphingobium</taxon>
    </lineage>
</organism>
<reference evidence="5" key="1">
    <citation type="submission" date="2021-04" db="EMBL/GenBank/DDBJ databases">
        <title>Isolation of p-tert-butylphenol degrading bacteria Sphingobium phenoxybenzoativorans Tas13 from active sludge.</title>
        <authorList>
            <person name="Li Y."/>
        </authorList>
    </citation>
    <scope>NUCLEOTIDE SEQUENCE</scope>
    <source>
        <strain evidence="5">Tas13</strain>
    </source>
</reference>
<dbReference type="EMBL" id="CP073910">
    <property type="protein sequence ID" value="QUT04290.1"/>
    <property type="molecule type" value="Genomic_DNA"/>
</dbReference>
<dbReference type="PANTHER" id="PTHR11061">
    <property type="entry name" value="RNA M5U METHYLTRANSFERASE"/>
    <property type="match status" value="1"/>
</dbReference>
<dbReference type="InterPro" id="IPR029063">
    <property type="entry name" value="SAM-dependent_MTases_sf"/>
</dbReference>
<dbReference type="PROSITE" id="PS51687">
    <property type="entry name" value="SAM_MT_RNA_M5U"/>
    <property type="match status" value="1"/>
</dbReference>
<evidence type="ECO:0000256" key="1">
    <source>
        <dbReference type="ARBA" id="ARBA00022603"/>
    </source>
</evidence>
<feature type="active site" description="Nucleophile" evidence="4">
    <location>
        <position position="357"/>
    </location>
</feature>
<gene>
    <name evidence="5" type="ORF">KFK14_14490</name>
</gene>
<evidence type="ECO:0000256" key="4">
    <source>
        <dbReference type="PROSITE-ProRule" id="PRU01024"/>
    </source>
</evidence>
<keyword evidence="3 4" id="KW-0949">S-adenosyl-L-methionine</keyword>
<dbReference type="Gene3D" id="3.40.50.150">
    <property type="entry name" value="Vaccinia Virus protein VP39"/>
    <property type="match status" value="1"/>
</dbReference>
<keyword evidence="1 4" id="KW-0489">Methyltransferase</keyword>
<protein>
    <submittedName>
        <fullName evidence="5">Class I SAM-dependent RNA methyltransferase</fullName>
    </submittedName>
</protein>
<name>A0A975K3N6_9SPHN</name>
<dbReference type="GO" id="GO:0070475">
    <property type="term" value="P:rRNA base methylation"/>
    <property type="evidence" value="ECO:0007669"/>
    <property type="project" value="TreeGrafter"/>
</dbReference>
<feature type="binding site" evidence="4">
    <location>
        <position position="285"/>
    </location>
    <ligand>
        <name>S-adenosyl-L-methionine</name>
        <dbReference type="ChEBI" id="CHEBI:59789"/>
    </ligand>
</feature>
<dbReference type="AlphaFoldDB" id="A0A975K3N6"/>
<evidence type="ECO:0000313" key="6">
    <source>
        <dbReference type="Proteomes" id="UP000681425"/>
    </source>
</evidence>
<dbReference type="PANTHER" id="PTHR11061:SF49">
    <property type="entry name" value="23S RRNA (URACIL(1939)-C(5))-METHYLTRANSFERASE RLMD"/>
    <property type="match status" value="1"/>
</dbReference>
<accession>A0A975K3N6</accession>
<proteinExistence type="inferred from homology"/>
<dbReference type="RefSeq" id="WP_212608127.1">
    <property type="nucleotide sequence ID" value="NZ_CP073910.1"/>
</dbReference>
<dbReference type="SUPFAM" id="SSF53335">
    <property type="entry name" value="S-adenosyl-L-methionine-dependent methyltransferases"/>
    <property type="match status" value="1"/>
</dbReference>
<dbReference type="InterPro" id="IPR010280">
    <property type="entry name" value="U5_MeTrfase_fam"/>
</dbReference>
<dbReference type="Proteomes" id="UP000681425">
    <property type="component" value="Chromosome"/>
</dbReference>
<evidence type="ECO:0000313" key="5">
    <source>
        <dbReference type="EMBL" id="QUT04290.1"/>
    </source>
</evidence>
<keyword evidence="6" id="KW-1185">Reference proteome</keyword>
<comment type="similarity">
    <text evidence="4">Belongs to the class I-like SAM-binding methyltransferase superfamily. RNA M5U methyltransferase family.</text>
</comment>